<dbReference type="Gene3D" id="2.40.128.200">
    <property type="match status" value="1"/>
</dbReference>
<dbReference type="InterPro" id="IPR018660">
    <property type="entry name" value="MliC"/>
</dbReference>
<evidence type="ECO:0000259" key="7">
    <source>
        <dbReference type="Pfam" id="PF09864"/>
    </source>
</evidence>
<evidence type="ECO:0000256" key="1">
    <source>
        <dbReference type="ARBA" id="ARBA00022729"/>
    </source>
</evidence>
<reference evidence="8 9" key="1">
    <citation type="submission" date="2018-11" db="EMBL/GenBank/DDBJ databases">
        <title>Whole genome sequencing of an environmental sample.</title>
        <authorList>
            <person name="Sarangi A.N."/>
            <person name="Singh D."/>
            <person name="Tripathy S."/>
        </authorList>
    </citation>
    <scope>NUCLEOTIDE SEQUENCE [LARGE SCALE GENOMIC DNA]</scope>
    <source>
        <strain evidence="8 9">Lakshadweep</strain>
    </source>
</reference>
<keyword evidence="2" id="KW-0472">Membrane</keyword>
<dbReference type="PROSITE" id="PS51257">
    <property type="entry name" value="PROKAR_LIPOPROTEIN"/>
    <property type="match status" value="1"/>
</dbReference>
<evidence type="ECO:0000256" key="5">
    <source>
        <dbReference type="SAM" id="MobiDB-lite"/>
    </source>
</evidence>
<feature type="compositionally biased region" description="Polar residues" evidence="5">
    <location>
        <begin position="148"/>
        <end position="158"/>
    </location>
</feature>
<feature type="signal peptide" evidence="6">
    <location>
        <begin position="1"/>
        <end position="24"/>
    </location>
</feature>
<dbReference type="InterPro" id="IPR036328">
    <property type="entry name" value="MliC_sf"/>
</dbReference>
<feature type="compositionally biased region" description="Low complexity" evidence="5">
    <location>
        <begin position="114"/>
        <end position="143"/>
    </location>
</feature>
<keyword evidence="9" id="KW-1185">Reference proteome</keyword>
<dbReference type="OrthoDB" id="964913at2"/>
<name>A0A4Q7E2D9_9CYAN</name>
<dbReference type="Gene3D" id="2.60.120.380">
    <property type="match status" value="1"/>
</dbReference>
<evidence type="ECO:0000313" key="8">
    <source>
        <dbReference type="EMBL" id="RZM75414.1"/>
    </source>
</evidence>
<dbReference type="AlphaFoldDB" id="A0A4Q7E2D9"/>
<keyword evidence="4" id="KW-0449">Lipoprotein</keyword>
<evidence type="ECO:0000256" key="6">
    <source>
        <dbReference type="SAM" id="SignalP"/>
    </source>
</evidence>
<dbReference type="RefSeq" id="WP_052288322.1">
    <property type="nucleotide sequence ID" value="NZ_QVFV01000008.1"/>
</dbReference>
<evidence type="ECO:0000256" key="2">
    <source>
        <dbReference type="ARBA" id="ARBA00023136"/>
    </source>
</evidence>
<feature type="domain" description="C-type lysozyme inhibitor" evidence="7">
    <location>
        <begin position="38"/>
        <end position="97"/>
    </location>
</feature>
<dbReference type="SUPFAM" id="SSF141488">
    <property type="entry name" value="YdhA-like"/>
    <property type="match status" value="1"/>
</dbReference>
<accession>A0A4Q7E2D9</accession>
<dbReference type="EMBL" id="QVFV01000008">
    <property type="protein sequence ID" value="RZM75414.1"/>
    <property type="molecule type" value="Genomic_DNA"/>
</dbReference>
<protein>
    <recommendedName>
        <fullName evidence="7">C-type lysozyme inhibitor domain-containing protein</fullName>
    </recommendedName>
</protein>
<comment type="caution">
    <text evidence="8">The sequence shown here is derived from an EMBL/GenBank/DDBJ whole genome shotgun (WGS) entry which is preliminary data.</text>
</comment>
<feature type="chain" id="PRO_5020549429" description="C-type lysozyme inhibitor domain-containing protein" evidence="6">
    <location>
        <begin position="25"/>
        <end position="372"/>
    </location>
</feature>
<dbReference type="Pfam" id="PF09864">
    <property type="entry name" value="MliC"/>
    <property type="match status" value="1"/>
</dbReference>
<proteinExistence type="predicted"/>
<evidence type="ECO:0000256" key="4">
    <source>
        <dbReference type="ARBA" id="ARBA00023288"/>
    </source>
</evidence>
<evidence type="ECO:0000256" key="3">
    <source>
        <dbReference type="ARBA" id="ARBA00023139"/>
    </source>
</evidence>
<organism evidence="8 9">
    <name type="scientific">Leptolyngbya iicbica LK</name>
    <dbReference type="NCBI Taxonomy" id="2294035"/>
    <lineage>
        <taxon>Bacteria</taxon>
        <taxon>Bacillati</taxon>
        <taxon>Cyanobacteriota</taxon>
        <taxon>Cyanophyceae</taxon>
        <taxon>Leptolyngbyales</taxon>
        <taxon>Leptolyngbyaceae</taxon>
        <taxon>Leptolyngbya group</taxon>
        <taxon>Leptolyngbya</taxon>
        <taxon>Leptolyngbya iicbica</taxon>
    </lineage>
</organism>
<dbReference type="Proteomes" id="UP000292459">
    <property type="component" value="Unassembled WGS sequence"/>
</dbReference>
<keyword evidence="3" id="KW-0564">Palmitate</keyword>
<feature type="region of interest" description="Disordered" evidence="5">
    <location>
        <begin position="114"/>
        <end position="158"/>
    </location>
</feature>
<evidence type="ECO:0000313" key="9">
    <source>
        <dbReference type="Proteomes" id="UP000292459"/>
    </source>
</evidence>
<keyword evidence="1 6" id="KW-0732">Signal</keyword>
<gene>
    <name evidence="8" type="ORF">DYY88_20995</name>
</gene>
<sequence length="372" mass="37900">MKKLSALTSITLLTSLALLGCNNAKTDTAAGQGALVTYQCKDGHEFTARLAADEAVADLPDRPNLALPLVESDSGTTYSDGSTKLMIDGEKAVVEVNNAIVLTECVLKTSTAEAEQPATAPAESASANNATATNNQPTASSSAGSGGNRTQRVQFASGATSATVEDRIVGYDSVDYVLNAQAGQYANISMATDNGANYFNILPPGSNDEAIFVGSTSGNQYEGTLPASGDYKIRVYLMRSAARRDEAANYRLEMVVAGSGGSASGSGGSNVQDDALVAGTPYNATGNISCVIGRDGADGSCAFGVVREGGGSGFVEVTHPNGSAVSIYFQNGEAVGAEGGSGAFSASRQGDQTVVFVGENRYVLPDAIIYGG</sequence>